<dbReference type="EMBL" id="CYSE01000004">
    <property type="protein sequence ID" value="CUH79429.1"/>
    <property type="molecule type" value="Genomic_DNA"/>
</dbReference>
<evidence type="ECO:0000256" key="1">
    <source>
        <dbReference type="ARBA" id="ARBA00004236"/>
    </source>
</evidence>
<keyword evidence="5" id="KW-0472">Membrane</keyword>
<sequence length="292" mass="31145">MCGLMGTGMTIDRQTGPLAVSVILPANNEVALIGDCLLALLASDPVPGGVQVVVVANGCSDDTALVARAFAAQFTSREWELVVLDLAEGGKPGALNAGDAAATGRVRVYLDADVTVAPGLLAQLLQVLDVAQPRYASGTLVITAKGWVSRAYARIWRQVPFMRQGVPGCGVFAMNAAGRARWGDFPPIISDDTFARLQFAPVERVSVSAPYDWPIAEGLRALIKVRRRQDAGVDEIAHLYPDLPKNDDKAPFPVSEKLSLAIRDPLGFAIYTGVAIASKLTRHKAQGWSRSR</sequence>
<feature type="domain" description="Glycosyltransferase 2-like" evidence="6">
    <location>
        <begin position="21"/>
        <end position="155"/>
    </location>
</feature>
<evidence type="ECO:0000313" key="8">
    <source>
        <dbReference type="Proteomes" id="UP000054935"/>
    </source>
</evidence>
<dbReference type="GO" id="GO:0016757">
    <property type="term" value="F:glycosyltransferase activity"/>
    <property type="evidence" value="ECO:0007669"/>
    <property type="project" value="UniProtKB-KW"/>
</dbReference>
<dbReference type="PANTHER" id="PTHR43646">
    <property type="entry name" value="GLYCOSYLTRANSFERASE"/>
    <property type="match status" value="1"/>
</dbReference>
<comment type="subcellular location">
    <subcellularLocation>
        <location evidence="1">Cell membrane</location>
    </subcellularLocation>
</comment>
<evidence type="ECO:0000256" key="5">
    <source>
        <dbReference type="ARBA" id="ARBA00023136"/>
    </source>
</evidence>
<dbReference type="GO" id="GO:0005886">
    <property type="term" value="C:plasma membrane"/>
    <property type="evidence" value="ECO:0007669"/>
    <property type="project" value="UniProtKB-SubCell"/>
</dbReference>
<keyword evidence="3" id="KW-0328">Glycosyltransferase</keyword>
<dbReference type="AlphaFoldDB" id="A0A0P1GDD8"/>
<dbReference type="Pfam" id="PF00535">
    <property type="entry name" value="Glycos_transf_2"/>
    <property type="match status" value="1"/>
</dbReference>
<dbReference type="Gene3D" id="3.90.550.10">
    <property type="entry name" value="Spore Coat Polysaccharide Biosynthesis Protein SpsA, Chain A"/>
    <property type="match status" value="1"/>
</dbReference>
<keyword evidence="8" id="KW-1185">Reference proteome</keyword>
<evidence type="ECO:0000256" key="2">
    <source>
        <dbReference type="ARBA" id="ARBA00022475"/>
    </source>
</evidence>
<keyword evidence="2" id="KW-1003">Cell membrane</keyword>
<accession>A0A0P1GDD8</accession>
<protein>
    <submittedName>
        <fullName evidence="7">Putative glucosyl-3-phosphoglycerate synthase</fullName>
    </submittedName>
</protein>
<evidence type="ECO:0000256" key="3">
    <source>
        <dbReference type="ARBA" id="ARBA00022676"/>
    </source>
</evidence>
<proteinExistence type="predicted"/>
<dbReference type="Proteomes" id="UP000054935">
    <property type="component" value="Unassembled WGS sequence"/>
</dbReference>
<name>A0A0P1GDD8_9RHOB</name>
<dbReference type="InterPro" id="IPR001173">
    <property type="entry name" value="Glyco_trans_2-like"/>
</dbReference>
<organism evidence="7 8">
    <name type="scientific">Tropicibacter naphthalenivorans</name>
    <dbReference type="NCBI Taxonomy" id="441103"/>
    <lineage>
        <taxon>Bacteria</taxon>
        <taxon>Pseudomonadati</taxon>
        <taxon>Pseudomonadota</taxon>
        <taxon>Alphaproteobacteria</taxon>
        <taxon>Rhodobacterales</taxon>
        <taxon>Roseobacteraceae</taxon>
        <taxon>Tropicibacter</taxon>
    </lineage>
</organism>
<reference evidence="7 8" key="1">
    <citation type="submission" date="2015-09" db="EMBL/GenBank/DDBJ databases">
        <authorList>
            <consortium name="Swine Surveillance"/>
        </authorList>
    </citation>
    <scope>NUCLEOTIDE SEQUENCE [LARGE SCALE GENOMIC DNA]</scope>
    <source>
        <strain evidence="7 8">CECT 7648</strain>
    </source>
</reference>
<gene>
    <name evidence="7" type="ORF">TRN7648_02466</name>
</gene>
<dbReference type="STRING" id="441103.TRN7648_02466"/>
<dbReference type="InterPro" id="IPR029044">
    <property type="entry name" value="Nucleotide-diphossugar_trans"/>
</dbReference>
<dbReference type="SUPFAM" id="SSF53448">
    <property type="entry name" value="Nucleotide-diphospho-sugar transferases"/>
    <property type="match status" value="1"/>
</dbReference>
<evidence type="ECO:0000259" key="6">
    <source>
        <dbReference type="Pfam" id="PF00535"/>
    </source>
</evidence>
<evidence type="ECO:0000256" key="4">
    <source>
        <dbReference type="ARBA" id="ARBA00022679"/>
    </source>
</evidence>
<evidence type="ECO:0000313" key="7">
    <source>
        <dbReference type="EMBL" id="CUH79429.1"/>
    </source>
</evidence>
<dbReference type="PANTHER" id="PTHR43646:SF2">
    <property type="entry name" value="GLYCOSYLTRANSFERASE 2-LIKE DOMAIN-CONTAINING PROTEIN"/>
    <property type="match status" value="1"/>
</dbReference>
<keyword evidence="4" id="KW-0808">Transferase</keyword>